<gene>
    <name evidence="1" type="ORF">UFOVP652_2</name>
    <name evidence="2" type="ORF">UFOVP734_37</name>
</gene>
<organism evidence="1">
    <name type="scientific">uncultured Caudovirales phage</name>
    <dbReference type="NCBI Taxonomy" id="2100421"/>
    <lineage>
        <taxon>Viruses</taxon>
        <taxon>Duplodnaviria</taxon>
        <taxon>Heunggongvirae</taxon>
        <taxon>Uroviricota</taxon>
        <taxon>Caudoviricetes</taxon>
        <taxon>Peduoviridae</taxon>
        <taxon>Maltschvirus</taxon>
        <taxon>Maltschvirus maltsch</taxon>
    </lineage>
</organism>
<dbReference type="EMBL" id="LR796617">
    <property type="protein sequence ID" value="CAB4154418.1"/>
    <property type="molecule type" value="Genomic_DNA"/>
</dbReference>
<name>A0A6J5NBQ1_9CAUD</name>
<dbReference type="EMBL" id="LR798328">
    <property type="protein sequence ID" value="CAB5224217.1"/>
    <property type="molecule type" value="Genomic_DNA"/>
</dbReference>
<protein>
    <submittedName>
        <fullName evidence="1">Uncharacterized protein</fullName>
    </submittedName>
</protein>
<reference evidence="1" key="1">
    <citation type="submission" date="2020-04" db="EMBL/GenBank/DDBJ databases">
        <authorList>
            <person name="Chiriac C."/>
            <person name="Salcher M."/>
            <person name="Ghai R."/>
            <person name="Kavagutti S V."/>
        </authorList>
    </citation>
    <scope>NUCLEOTIDE SEQUENCE</scope>
</reference>
<evidence type="ECO:0000313" key="2">
    <source>
        <dbReference type="EMBL" id="CAB5224217.1"/>
    </source>
</evidence>
<sequence>MSKITNVRLPNASPSGYDPQQFNQLVRSLEQIIFQLNNTYTPVTSENTAGAATWMGMGGGAGGGFAGGLRGFQLSNGMLQPHAMLISNVDQTSAGITSENILTYSTVALSNGIRVVDNSKIYVPCSGQYLVTFTLQVTNRSNTAAEFEIWAKDTGVNYPLSNTRFDIPGRKSATVWSHVVPAITGIFTVTDPSVNYLQIAWWSDNVDVYLEHYAAGVSPTRPEIPSAILTINFVSAG</sequence>
<proteinExistence type="predicted"/>
<accession>A0A6J5NBQ1</accession>
<evidence type="ECO:0000313" key="1">
    <source>
        <dbReference type="EMBL" id="CAB4154418.1"/>
    </source>
</evidence>